<evidence type="ECO:0000313" key="3">
    <source>
        <dbReference type="Proteomes" id="UP000649151"/>
    </source>
</evidence>
<dbReference type="InterPro" id="IPR001387">
    <property type="entry name" value="Cro/C1-type_HTH"/>
</dbReference>
<dbReference type="SMART" id="SM00530">
    <property type="entry name" value="HTH_XRE"/>
    <property type="match status" value="1"/>
</dbReference>
<dbReference type="EMBL" id="JACOQK010000001">
    <property type="protein sequence ID" value="MBC5787400.1"/>
    <property type="molecule type" value="Genomic_DNA"/>
</dbReference>
<dbReference type="PROSITE" id="PS50943">
    <property type="entry name" value="HTH_CROC1"/>
    <property type="match status" value="1"/>
</dbReference>
<comment type="caution">
    <text evidence="2">The sequence shown here is derived from an EMBL/GenBank/DDBJ whole genome shotgun (WGS) entry which is preliminary data.</text>
</comment>
<dbReference type="SUPFAM" id="SSF47413">
    <property type="entry name" value="lambda repressor-like DNA-binding domains"/>
    <property type="match status" value="1"/>
</dbReference>
<sequence length="85" mass="9834">MYKNRNNGRNNVCGKKIARLRQERVPKTSQRALADLLQLEGIDLDKNAIQRIESGKRFVTDIELRVFAKIFGITAEELLQEDNFD</sequence>
<dbReference type="Proteomes" id="UP000649151">
    <property type="component" value="Unassembled WGS sequence"/>
</dbReference>
<feature type="domain" description="HTH cro/C1-type" evidence="1">
    <location>
        <begin position="17"/>
        <end position="78"/>
    </location>
</feature>
<evidence type="ECO:0000259" key="1">
    <source>
        <dbReference type="PROSITE" id="PS50943"/>
    </source>
</evidence>
<proteinExistence type="predicted"/>
<dbReference type="Gene3D" id="1.10.260.40">
    <property type="entry name" value="lambda repressor-like DNA-binding domains"/>
    <property type="match status" value="1"/>
</dbReference>
<organism evidence="2 3">
    <name type="scientific">Clostridium facile</name>
    <dbReference type="NCBI Taxonomy" id="2763035"/>
    <lineage>
        <taxon>Bacteria</taxon>
        <taxon>Bacillati</taxon>
        <taxon>Bacillota</taxon>
        <taxon>Clostridia</taxon>
        <taxon>Eubacteriales</taxon>
        <taxon>Clostridiaceae</taxon>
        <taxon>Clostridium</taxon>
    </lineage>
</organism>
<dbReference type="CDD" id="cd00093">
    <property type="entry name" value="HTH_XRE"/>
    <property type="match status" value="1"/>
</dbReference>
<protein>
    <submittedName>
        <fullName evidence="2">Helix-turn-helix transcriptional regulator</fullName>
    </submittedName>
</protein>
<dbReference type="InterPro" id="IPR010982">
    <property type="entry name" value="Lambda_DNA-bd_dom_sf"/>
</dbReference>
<evidence type="ECO:0000313" key="2">
    <source>
        <dbReference type="EMBL" id="MBC5787400.1"/>
    </source>
</evidence>
<dbReference type="RefSeq" id="WP_069989092.1">
    <property type="nucleotide sequence ID" value="NZ_JACOQK010000001.1"/>
</dbReference>
<accession>A0ABR7IQI8</accession>
<gene>
    <name evidence="2" type="ORF">H8Z77_05095</name>
</gene>
<keyword evidence="3" id="KW-1185">Reference proteome</keyword>
<reference evidence="2 3" key="1">
    <citation type="submission" date="2020-08" db="EMBL/GenBank/DDBJ databases">
        <title>Genome public.</title>
        <authorList>
            <person name="Liu C."/>
            <person name="Sun Q."/>
        </authorList>
    </citation>
    <scope>NUCLEOTIDE SEQUENCE [LARGE SCALE GENOMIC DNA]</scope>
    <source>
        <strain evidence="2 3">NSJ-27</strain>
    </source>
</reference>
<name>A0ABR7IQI8_9CLOT</name>